<dbReference type="SUPFAM" id="SSF52540">
    <property type="entry name" value="P-loop containing nucleoside triphosphate hydrolases"/>
    <property type="match status" value="1"/>
</dbReference>
<dbReference type="GO" id="GO:0015423">
    <property type="term" value="F:ABC-type maltose transporter activity"/>
    <property type="evidence" value="ECO:0007669"/>
    <property type="project" value="TreeGrafter"/>
</dbReference>
<organism evidence="7 8">
    <name type="scientific">Maritalea mobilis</name>
    <dbReference type="NCBI Taxonomy" id="483324"/>
    <lineage>
        <taxon>Bacteria</taxon>
        <taxon>Pseudomonadati</taxon>
        <taxon>Pseudomonadota</taxon>
        <taxon>Alphaproteobacteria</taxon>
        <taxon>Hyphomicrobiales</taxon>
        <taxon>Devosiaceae</taxon>
        <taxon>Maritalea</taxon>
    </lineage>
</organism>
<dbReference type="InterPro" id="IPR027417">
    <property type="entry name" value="P-loop_NTPase"/>
</dbReference>
<dbReference type="InterPro" id="IPR008995">
    <property type="entry name" value="Mo/tungstate-bd_C_term_dom"/>
</dbReference>
<evidence type="ECO:0000313" key="8">
    <source>
        <dbReference type="Proteomes" id="UP000295391"/>
    </source>
</evidence>
<comment type="subcellular location">
    <subcellularLocation>
        <location evidence="1">Cell inner membrane</location>
        <topology evidence="1">Peripheral membrane protein</topology>
    </subcellularLocation>
</comment>
<dbReference type="CDD" id="cd03301">
    <property type="entry name" value="ABC_MalK_N"/>
    <property type="match status" value="1"/>
</dbReference>
<dbReference type="GO" id="GO:0016887">
    <property type="term" value="F:ATP hydrolysis activity"/>
    <property type="evidence" value="ECO:0007669"/>
    <property type="project" value="InterPro"/>
</dbReference>
<dbReference type="InterPro" id="IPR013611">
    <property type="entry name" value="Transp-assoc_OB_typ2"/>
</dbReference>
<dbReference type="PANTHER" id="PTHR43875">
    <property type="entry name" value="MALTODEXTRIN IMPORT ATP-BINDING PROTEIN MSMX"/>
    <property type="match status" value="1"/>
</dbReference>
<proteinExistence type="inferred from homology"/>
<protein>
    <submittedName>
        <fullName evidence="7">Multiple sugar transport system ATP-binding protein</fullName>
    </submittedName>
</protein>
<dbReference type="Gene3D" id="2.40.50.140">
    <property type="entry name" value="Nucleic acid-binding proteins"/>
    <property type="match status" value="1"/>
</dbReference>
<dbReference type="Proteomes" id="UP000295391">
    <property type="component" value="Unassembled WGS sequence"/>
</dbReference>
<dbReference type="RefSeq" id="WP_166638994.1">
    <property type="nucleotide sequence ID" value="NZ_SNYR01000002.1"/>
</dbReference>
<accession>A0A4R6VK86</accession>
<dbReference type="Gene3D" id="3.40.50.300">
    <property type="entry name" value="P-loop containing nucleotide triphosphate hydrolases"/>
    <property type="match status" value="1"/>
</dbReference>
<dbReference type="InterPro" id="IPR015855">
    <property type="entry name" value="ABC_transpr_MalK-like"/>
</dbReference>
<name>A0A4R6VK86_9HYPH</name>
<dbReference type="NCBIfam" id="NF008653">
    <property type="entry name" value="PRK11650.1"/>
    <property type="match status" value="1"/>
</dbReference>
<feature type="domain" description="ABC transporter" evidence="6">
    <location>
        <begin position="6"/>
        <end position="236"/>
    </location>
</feature>
<evidence type="ECO:0000256" key="1">
    <source>
        <dbReference type="ARBA" id="ARBA00004417"/>
    </source>
</evidence>
<keyword evidence="3" id="KW-0813">Transport</keyword>
<dbReference type="PROSITE" id="PS50893">
    <property type="entry name" value="ABC_TRANSPORTER_2"/>
    <property type="match status" value="1"/>
</dbReference>
<dbReference type="InterPro" id="IPR012340">
    <property type="entry name" value="NA-bd_OB-fold"/>
</dbReference>
<dbReference type="Gene3D" id="2.40.50.100">
    <property type="match status" value="1"/>
</dbReference>
<evidence type="ECO:0000259" key="6">
    <source>
        <dbReference type="PROSITE" id="PS50893"/>
    </source>
</evidence>
<evidence type="ECO:0000256" key="4">
    <source>
        <dbReference type="ARBA" id="ARBA00022741"/>
    </source>
</evidence>
<keyword evidence="8" id="KW-1185">Reference proteome</keyword>
<dbReference type="GO" id="GO:0005524">
    <property type="term" value="F:ATP binding"/>
    <property type="evidence" value="ECO:0007669"/>
    <property type="project" value="UniProtKB-KW"/>
</dbReference>
<dbReference type="Pfam" id="PF00005">
    <property type="entry name" value="ABC_tran"/>
    <property type="match status" value="1"/>
</dbReference>
<comment type="caution">
    <text evidence="7">The sequence shown here is derived from an EMBL/GenBank/DDBJ whole genome shotgun (WGS) entry which is preliminary data.</text>
</comment>
<evidence type="ECO:0000256" key="5">
    <source>
        <dbReference type="ARBA" id="ARBA00022840"/>
    </source>
</evidence>
<sequence>MTVGQLKLDNVKKSYGDVEVIQGVSLDVKHGEFIVFVGPSGCGKSTLLRMIAGLEEITAGDVEIDDKVVNTLPPVKRGIAMVFQSYALYPHMSVYENIAFPLRVEKRSNEEVDEKVRKAAEILHLTPRLQHRPGELSGGQRQRVAIGRAIVREPSVFLFDEPLSNLDAALRATMRVELTKLHHDLDATMIYVTHDQVEAMTMADRIVVLDAGNIAQVGSPLELYHKPDNLFVAGFIGNPKMNFLEVIGKGVEKDGVRVEVPGVGEFVLPVTAVDPNSVKDRALTLGIRPEHTHLSEGEIGLDLQANVVERLGIHTVGYANREGQDEVICTVQSGSAPIKAGEKFKLRFNAKDCHLFDADGKAFTRNLDLKGLGLPDLD</sequence>
<dbReference type="InterPro" id="IPR003593">
    <property type="entry name" value="AAA+_ATPase"/>
</dbReference>
<dbReference type="SUPFAM" id="SSF50331">
    <property type="entry name" value="MOP-like"/>
    <property type="match status" value="1"/>
</dbReference>
<dbReference type="PANTHER" id="PTHR43875:SF3">
    <property type="entry name" value="MALTOSE_MALTODEXTRIN IMPORT ATP-BINDING PROTEIN MALK"/>
    <property type="match status" value="1"/>
</dbReference>
<dbReference type="Pfam" id="PF08402">
    <property type="entry name" value="TOBE_2"/>
    <property type="match status" value="1"/>
</dbReference>
<dbReference type="GO" id="GO:1990060">
    <property type="term" value="C:maltose transport complex"/>
    <property type="evidence" value="ECO:0007669"/>
    <property type="project" value="TreeGrafter"/>
</dbReference>
<dbReference type="InterPro" id="IPR003439">
    <property type="entry name" value="ABC_transporter-like_ATP-bd"/>
</dbReference>
<dbReference type="AlphaFoldDB" id="A0A4R6VK86"/>
<dbReference type="InterPro" id="IPR017871">
    <property type="entry name" value="ABC_transporter-like_CS"/>
</dbReference>
<evidence type="ECO:0000256" key="2">
    <source>
        <dbReference type="ARBA" id="ARBA00005417"/>
    </source>
</evidence>
<dbReference type="GO" id="GO:0055052">
    <property type="term" value="C:ATP-binding cassette (ABC) transporter complex, substrate-binding subunit-containing"/>
    <property type="evidence" value="ECO:0007669"/>
    <property type="project" value="TreeGrafter"/>
</dbReference>
<comment type="similarity">
    <text evidence="2">Belongs to the ABC transporter superfamily.</text>
</comment>
<dbReference type="EMBL" id="SNYR01000002">
    <property type="protein sequence ID" value="TDQ64059.1"/>
    <property type="molecule type" value="Genomic_DNA"/>
</dbReference>
<keyword evidence="5 7" id="KW-0067">ATP-binding</keyword>
<dbReference type="PROSITE" id="PS00211">
    <property type="entry name" value="ABC_TRANSPORTER_1"/>
    <property type="match status" value="1"/>
</dbReference>
<dbReference type="FunFam" id="3.40.50.300:FF:000042">
    <property type="entry name" value="Maltose/maltodextrin ABC transporter, ATP-binding protein"/>
    <property type="match status" value="1"/>
</dbReference>
<gene>
    <name evidence="7" type="ORF">ATL17_2070</name>
</gene>
<dbReference type="InterPro" id="IPR047641">
    <property type="entry name" value="ABC_transpr_MalK/UgpC-like"/>
</dbReference>
<keyword evidence="4" id="KW-0547">Nucleotide-binding</keyword>
<dbReference type="SMART" id="SM00382">
    <property type="entry name" value="AAA"/>
    <property type="match status" value="1"/>
</dbReference>
<keyword evidence="7" id="KW-0762">Sugar transport</keyword>
<evidence type="ECO:0000313" key="7">
    <source>
        <dbReference type="EMBL" id="TDQ64059.1"/>
    </source>
</evidence>
<evidence type="ECO:0000256" key="3">
    <source>
        <dbReference type="ARBA" id="ARBA00022448"/>
    </source>
</evidence>
<reference evidence="7 8" key="1">
    <citation type="submission" date="2019-03" db="EMBL/GenBank/DDBJ databases">
        <title>Genomic Encyclopedia of Type Strains, Phase III (KMG-III): the genomes of soil and plant-associated and newly described type strains.</title>
        <authorList>
            <person name="Whitman W."/>
        </authorList>
    </citation>
    <scope>NUCLEOTIDE SEQUENCE [LARGE SCALE GENOMIC DNA]</scope>
    <source>
        <strain evidence="7 8">CGMCC 1.7002</strain>
    </source>
</reference>